<evidence type="ECO:0000313" key="20">
    <source>
        <dbReference type="Proteomes" id="UP000276770"/>
    </source>
</evidence>
<accession>A0A3L7JII1</accession>
<keyword evidence="13" id="KW-0902">Two-component regulatory system</keyword>
<dbReference type="EC" id="2.7.13.3" evidence="3"/>
<dbReference type="PROSITE" id="PS50885">
    <property type="entry name" value="HAMP"/>
    <property type="match status" value="1"/>
</dbReference>
<evidence type="ECO:0000256" key="3">
    <source>
        <dbReference type="ARBA" id="ARBA00012438"/>
    </source>
</evidence>
<dbReference type="PRINTS" id="PR00344">
    <property type="entry name" value="BCTRLSENSOR"/>
</dbReference>
<evidence type="ECO:0000256" key="6">
    <source>
        <dbReference type="ARBA" id="ARBA00022553"/>
    </source>
</evidence>
<evidence type="ECO:0000256" key="2">
    <source>
        <dbReference type="ARBA" id="ARBA00004651"/>
    </source>
</evidence>
<proteinExistence type="predicted"/>
<dbReference type="InterPro" id="IPR003594">
    <property type="entry name" value="HATPase_dom"/>
</dbReference>
<dbReference type="EMBL" id="RCVZ01000032">
    <property type="protein sequence ID" value="RLQ89979.1"/>
    <property type="molecule type" value="Genomic_DNA"/>
</dbReference>
<dbReference type="SMART" id="SM00304">
    <property type="entry name" value="HAMP"/>
    <property type="match status" value="1"/>
</dbReference>
<keyword evidence="6" id="KW-0597">Phosphoprotein</keyword>
<dbReference type="InterPro" id="IPR041610">
    <property type="entry name" value="ArlS_N"/>
</dbReference>
<evidence type="ECO:0000256" key="1">
    <source>
        <dbReference type="ARBA" id="ARBA00000085"/>
    </source>
</evidence>
<comment type="subcellular location">
    <subcellularLocation>
        <location evidence="2">Cell membrane</location>
        <topology evidence="2">Multi-pass membrane protein</topology>
    </subcellularLocation>
</comment>
<dbReference type="AlphaFoldDB" id="A0A3L7JII1"/>
<keyword evidence="9" id="KW-0547">Nucleotide-binding</keyword>
<gene>
    <name evidence="19" type="ORF">D9X91_22020</name>
</gene>
<dbReference type="SUPFAM" id="SSF158472">
    <property type="entry name" value="HAMP domain-like"/>
    <property type="match status" value="1"/>
</dbReference>
<name>A0A3L7JII1_9BACI</name>
<evidence type="ECO:0000256" key="5">
    <source>
        <dbReference type="ARBA" id="ARBA00022475"/>
    </source>
</evidence>
<dbReference type="Pfam" id="PF00672">
    <property type="entry name" value="HAMP"/>
    <property type="match status" value="1"/>
</dbReference>
<dbReference type="SUPFAM" id="SSF55874">
    <property type="entry name" value="ATPase domain of HSP90 chaperone/DNA topoisomerase II/histidine kinase"/>
    <property type="match status" value="1"/>
</dbReference>
<dbReference type="Gene3D" id="3.30.565.10">
    <property type="entry name" value="Histidine kinase-like ATPase, C-terminal domain"/>
    <property type="match status" value="1"/>
</dbReference>
<dbReference type="InterPro" id="IPR050398">
    <property type="entry name" value="HssS/ArlS-like"/>
</dbReference>
<dbReference type="Gene3D" id="1.10.287.130">
    <property type="match status" value="1"/>
</dbReference>
<keyword evidence="7" id="KW-0808">Transferase</keyword>
<keyword evidence="10 19" id="KW-0418">Kinase</keyword>
<dbReference type="SUPFAM" id="SSF47384">
    <property type="entry name" value="Homodimeric domain of signal transducing histidine kinase"/>
    <property type="match status" value="1"/>
</dbReference>
<dbReference type="CDD" id="cd00082">
    <property type="entry name" value="HisKA"/>
    <property type="match status" value="1"/>
</dbReference>
<dbReference type="GO" id="GO:0000155">
    <property type="term" value="F:phosphorelay sensor kinase activity"/>
    <property type="evidence" value="ECO:0007669"/>
    <property type="project" value="InterPro"/>
</dbReference>
<keyword evidence="20" id="KW-1185">Reference proteome</keyword>
<dbReference type="Pfam" id="PF00512">
    <property type="entry name" value="HisKA"/>
    <property type="match status" value="1"/>
</dbReference>
<dbReference type="CDD" id="cd06225">
    <property type="entry name" value="HAMP"/>
    <property type="match status" value="1"/>
</dbReference>
<dbReference type="SMART" id="SM00388">
    <property type="entry name" value="HisKA"/>
    <property type="match status" value="1"/>
</dbReference>
<dbReference type="GO" id="GO:0005886">
    <property type="term" value="C:plasma membrane"/>
    <property type="evidence" value="ECO:0007669"/>
    <property type="project" value="UniProtKB-SubCell"/>
</dbReference>
<evidence type="ECO:0000256" key="13">
    <source>
        <dbReference type="ARBA" id="ARBA00023012"/>
    </source>
</evidence>
<dbReference type="SMART" id="SM00387">
    <property type="entry name" value="HATPase_c"/>
    <property type="match status" value="1"/>
</dbReference>
<dbReference type="FunFam" id="3.30.565.10:FF:000006">
    <property type="entry name" value="Sensor histidine kinase WalK"/>
    <property type="match status" value="1"/>
</dbReference>
<dbReference type="InterPro" id="IPR003661">
    <property type="entry name" value="HisK_dim/P_dom"/>
</dbReference>
<feature type="transmembrane region" description="Helical" evidence="16">
    <location>
        <begin position="12"/>
        <end position="35"/>
    </location>
</feature>
<evidence type="ECO:0000256" key="14">
    <source>
        <dbReference type="ARBA" id="ARBA00023136"/>
    </source>
</evidence>
<comment type="catalytic activity">
    <reaction evidence="1">
        <text>ATP + protein L-histidine = ADP + protein N-phospho-L-histidine.</text>
        <dbReference type="EC" id="2.7.13.3"/>
    </reaction>
</comment>
<dbReference type="GO" id="GO:0005524">
    <property type="term" value="F:ATP binding"/>
    <property type="evidence" value="ECO:0007669"/>
    <property type="project" value="UniProtKB-KW"/>
</dbReference>
<dbReference type="PANTHER" id="PTHR45528">
    <property type="entry name" value="SENSOR HISTIDINE KINASE CPXA"/>
    <property type="match status" value="1"/>
</dbReference>
<dbReference type="CDD" id="cd00075">
    <property type="entry name" value="HATPase"/>
    <property type="match status" value="1"/>
</dbReference>
<dbReference type="InterPro" id="IPR004358">
    <property type="entry name" value="Sig_transdc_His_kin-like_C"/>
</dbReference>
<evidence type="ECO:0000256" key="4">
    <source>
        <dbReference type="ARBA" id="ARBA00015735"/>
    </source>
</evidence>
<feature type="domain" description="Histidine kinase" evidence="17">
    <location>
        <begin position="242"/>
        <end position="454"/>
    </location>
</feature>
<dbReference type="InterPro" id="IPR003660">
    <property type="entry name" value="HAMP_dom"/>
</dbReference>
<dbReference type="OrthoDB" id="9786919at2"/>
<evidence type="ECO:0000256" key="15">
    <source>
        <dbReference type="SAM" id="MobiDB-lite"/>
    </source>
</evidence>
<evidence type="ECO:0000259" key="17">
    <source>
        <dbReference type="PROSITE" id="PS50109"/>
    </source>
</evidence>
<evidence type="ECO:0000256" key="11">
    <source>
        <dbReference type="ARBA" id="ARBA00022840"/>
    </source>
</evidence>
<dbReference type="Pfam" id="PF18719">
    <property type="entry name" value="ArlS_N"/>
    <property type="match status" value="1"/>
</dbReference>
<dbReference type="FunFam" id="1.10.287.130:FF:000001">
    <property type="entry name" value="Two-component sensor histidine kinase"/>
    <property type="match status" value="1"/>
</dbReference>
<dbReference type="InterPro" id="IPR005467">
    <property type="entry name" value="His_kinase_dom"/>
</dbReference>
<evidence type="ECO:0000256" key="7">
    <source>
        <dbReference type="ARBA" id="ARBA00022679"/>
    </source>
</evidence>
<evidence type="ECO:0000313" key="19">
    <source>
        <dbReference type="EMBL" id="RLQ89979.1"/>
    </source>
</evidence>
<protein>
    <recommendedName>
        <fullName evidence="4">Signal transduction histidine-protein kinase ArlS</fullName>
        <ecNumber evidence="3">2.7.13.3</ecNumber>
    </recommendedName>
</protein>
<comment type="caution">
    <text evidence="19">The sequence shown here is derived from an EMBL/GenBank/DDBJ whole genome shotgun (WGS) entry which is preliminary data.</text>
</comment>
<feature type="region of interest" description="Disordered" evidence="15">
    <location>
        <begin position="438"/>
        <end position="457"/>
    </location>
</feature>
<keyword evidence="8 16" id="KW-0812">Transmembrane</keyword>
<keyword evidence="12 16" id="KW-1133">Transmembrane helix</keyword>
<dbReference type="Proteomes" id="UP000276770">
    <property type="component" value="Unassembled WGS sequence"/>
</dbReference>
<evidence type="ECO:0000256" key="9">
    <source>
        <dbReference type="ARBA" id="ARBA00022741"/>
    </source>
</evidence>
<keyword evidence="11" id="KW-0067">ATP-binding</keyword>
<evidence type="ECO:0000256" key="8">
    <source>
        <dbReference type="ARBA" id="ARBA00022692"/>
    </source>
</evidence>
<dbReference type="PROSITE" id="PS50109">
    <property type="entry name" value="HIS_KIN"/>
    <property type="match status" value="1"/>
</dbReference>
<organism evidence="19 20">
    <name type="scientific">Falsibacillus albus</name>
    <dbReference type="NCBI Taxonomy" id="2478915"/>
    <lineage>
        <taxon>Bacteria</taxon>
        <taxon>Bacillati</taxon>
        <taxon>Bacillota</taxon>
        <taxon>Bacilli</taxon>
        <taxon>Bacillales</taxon>
        <taxon>Bacillaceae</taxon>
        <taxon>Falsibacillus</taxon>
    </lineage>
</organism>
<dbReference type="Pfam" id="PF02518">
    <property type="entry name" value="HATPase_c"/>
    <property type="match status" value="1"/>
</dbReference>
<feature type="domain" description="HAMP" evidence="18">
    <location>
        <begin position="180"/>
        <end position="234"/>
    </location>
</feature>
<keyword evidence="5" id="KW-1003">Cell membrane</keyword>
<keyword evidence="14 16" id="KW-0472">Membrane</keyword>
<evidence type="ECO:0000256" key="16">
    <source>
        <dbReference type="SAM" id="Phobius"/>
    </source>
</evidence>
<dbReference type="RefSeq" id="WP_121682808.1">
    <property type="nucleotide sequence ID" value="NZ_RCVZ01000032.1"/>
</dbReference>
<dbReference type="InterPro" id="IPR036097">
    <property type="entry name" value="HisK_dim/P_sf"/>
</dbReference>
<dbReference type="InterPro" id="IPR036890">
    <property type="entry name" value="HATPase_C_sf"/>
</dbReference>
<evidence type="ECO:0000259" key="18">
    <source>
        <dbReference type="PROSITE" id="PS50885"/>
    </source>
</evidence>
<dbReference type="PANTHER" id="PTHR45528:SF1">
    <property type="entry name" value="SENSOR HISTIDINE KINASE CPXA"/>
    <property type="match status" value="1"/>
</dbReference>
<dbReference type="Gene3D" id="6.10.340.10">
    <property type="match status" value="1"/>
</dbReference>
<reference evidence="19 20" key="1">
    <citation type="submission" date="2018-10" db="EMBL/GenBank/DDBJ databases">
        <title>Falsibacillus sp. genome draft.</title>
        <authorList>
            <person name="Shi S."/>
        </authorList>
    </citation>
    <scope>NUCLEOTIDE SEQUENCE [LARGE SCALE GENOMIC DNA]</scope>
    <source>
        <strain evidence="19 20">GY 10110</strain>
    </source>
</reference>
<evidence type="ECO:0000256" key="10">
    <source>
        <dbReference type="ARBA" id="ARBA00022777"/>
    </source>
</evidence>
<sequence>MKITTKINLMTTAWILIVLIIINSIVFFSFMNITFNLEQDEVHQRASDIMKEINPEDSPEVIEKKLMPYLSSHSFIRIINKQSHVIAQSANDEHLAKKIKAKYSSKSTTQRRIVREEGGEEQIIIYKQPINVNGQPVKILEIGERVIGLELGKDVLLSILAICTILGAVLSLLGGRWLSNIIIRPISNMINTMEDIEKSGIPKRISIQHETKDELTKMAVTFNRMIGRLDANLERQKQFISDASHELKTPLTVIKSYADLLRRRGIQNAEITLEAIEAIHSEATRIQRMTERFLDLANTELEHDLDLISIHLASFCEKIFNQLKIAYKREIIFHYDNDALTIMADELKLKQVIIITIDNALKYSTDRIDVYLEDHEHNAVIRVVDYGIGIPHNEIENIFERFYRVDKARSRATGGTGLGLSIAKNIMKQHHGEIKVKSTEGEGTEVELHLPKTQKTD</sequence>
<evidence type="ECO:0000256" key="12">
    <source>
        <dbReference type="ARBA" id="ARBA00022989"/>
    </source>
</evidence>